<evidence type="ECO:0000256" key="2">
    <source>
        <dbReference type="ARBA" id="ARBA00023002"/>
    </source>
</evidence>
<dbReference type="AlphaFoldDB" id="H6RJL0"/>
<keyword evidence="1" id="KW-0285">Flavoprotein</keyword>
<dbReference type="eggNOG" id="COG2072">
    <property type="taxonomic scope" value="Bacteria"/>
</dbReference>
<dbReference type="KEGG" id="bsd:BLASA_1380"/>
<dbReference type="SUPFAM" id="SSF51905">
    <property type="entry name" value="FAD/NAD(P)-binding domain"/>
    <property type="match status" value="1"/>
</dbReference>
<organism evidence="4 5">
    <name type="scientific">Blastococcus saxobsidens (strain DD2)</name>
    <dbReference type="NCBI Taxonomy" id="1146883"/>
    <lineage>
        <taxon>Bacteria</taxon>
        <taxon>Bacillati</taxon>
        <taxon>Actinomycetota</taxon>
        <taxon>Actinomycetes</taxon>
        <taxon>Geodermatophilales</taxon>
        <taxon>Geodermatophilaceae</taxon>
        <taxon>Blastococcus</taxon>
    </lineage>
</organism>
<dbReference type="Gene3D" id="3.50.50.60">
    <property type="entry name" value="FAD/NAD(P)-binding domain"/>
    <property type="match status" value="1"/>
</dbReference>
<proteinExistence type="predicted"/>
<dbReference type="HOGENOM" id="CLU_3040916_0_0_11"/>
<dbReference type="Pfam" id="PF00890">
    <property type="entry name" value="FAD_binding_2"/>
    <property type="match status" value="1"/>
</dbReference>
<accession>H6RJL0</accession>
<dbReference type="RefSeq" id="WP_014375212.1">
    <property type="nucleotide sequence ID" value="NC_016943.1"/>
</dbReference>
<dbReference type="EMBL" id="FO117623">
    <property type="protein sequence ID" value="CCG02315.1"/>
    <property type="molecule type" value="Genomic_DNA"/>
</dbReference>
<sequence>MTAGPVRPALDVLVVGGGQAGLAMGYHLAQRGLRFQIVESGPELVVPHRVRSSL</sequence>
<gene>
    <name evidence="4" type="ordered locus">BLASA_1380</name>
</gene>
<dbReference type="GO" id="GO:0016491">
    <property type="term" value="F:oxidoreductase activity"/>
    <property type="evidence" value="ECO:0007669"/>
    <property type="project" value="UniProtKB-KW"/>
</dbReference>
<evidence type="ECO:0000313" key="5">
    <source>
        <dbReference type="Proteomes" id="UP000007517"/>
    </source>
</evidence>
<dbReference type="InterPro" id="IPR003953">
    <property type="entry name" value="FAD-dep_OxRdtase_2_FAD-bd"/>
</dbReference>
<reference evidence="4 5" key="1">
    <citation type="journal article" date="2012" name="J. Bacteriol.">
        <title>Genome Sequence of Blastococcus saxobsidens DD2, a Stone-Inhabiting Bacterium.</title>
        <authorList>
            <person name="Chouaia B."/>
            <person name="Crotti E."/>
            <person name="Brusetti L."/>
            <person name="Daffonchio D."/>
            <person name="Essoussi I."/>
            <person name="Nouioui I."/>
            <person name="Sbissi I."/>
            <person name="Ghodhbane-Gtari F."/>
            <person name="Gtari M."/>
            <person name="Vacherie B."/>
            <person name="Barbe V."/>
            <person name="Medigue C."/>
            <person name="Gury J."/>
            <person name="Pujic P."/>
            <person name="Normand P."/>
        </authorList>
    </citation>
    <scope>NUCLEOTIDE SEQUENCE [LARGE SCALE GENOMIC DNA]</scope>
    <source>
        <strain evidence="4 5">DD2</strain>
    </source>
</reference>
<dbReference type="InterPro" id="IPR036188">
    <property type="entry name" value="FAD/NAD-bd_sf"/>
</dbReference>
<reference evidence="5" key="2">
    <citation type="submission" date="2012-02" db="EMBL/GenBank/DDBJ databases">
        <title>Complete genome sequence of Blastococcus saxobsidens strain DD2.</title>
        <authorList>
            <person name="Genoscope."/>
        </authorList>
    </citation>
    <scope>NUCLEOTIDE SEQUENCE [LARGE SCALE GENOMIC DNA]</scope>
    <source>
        <strain evidence="5">DD2</strain>
    </source>
</reference>
<keyword evidence="5" id="KW-1185">Reference proteome</keyword>
<dbReference type="Proteomes" id="UP000007517">
    <property type="component" value="Chromosome"/>
</dbReference>
<evidence type="ECO:0000313" key="4">
    <source>
        <dbReference type="EMBL" id="CCG02315.1"/>
    </source>
</evidence>
<evidence type="ECO:0000259" key="3">
    <source>
        <dbReference type="Pfam" id="PF00890"/>
    </source>
</evidence>
<name>H6RJL0_BLASD</name>
<feature type="domain" description="FAD-dependent oxidoreductase 2 FAD-binding" evidence="3">
    <location>
        <begin position="11"/>
        <end position="43"/>
    </location>
</feature>
<keyword evidence="2" id="KW-0560">Oxidoreductase</keyword>
<dbReference type="STRING" id="1146883.BLASA_1380"/>
<evidence type="ECO:0000256" key="1">
    <source>
        <dbReference type="ARBA" id="ARBA00022630"/>
    </source>
</evidence>
<protein>
    <recommendedName>
        <fullName evidence="3">FAD-dependent oxidoreductase 2 FAD-binding domain-containing protein</fullName>
    </recommendedName>
</protein>